<comment type="caution">
    <text evidence="2">The sequence shown here is derived from an EMBL/GenBank/DDBJ whole genome shotgun (WGS) entry which is preliminary data.</text>
</comment>
<protein>
    <submittedName>
        <fullName evidence="2">Uncharacterized protein</fullName>
    </submittedName>
</protein>
<organism evidence="2 3">
    <name type="scientific">Alcaligenes xylosoxydans xylosoxydans</name>
    <name type="common">Achromobacter xylosoxidans</name>
    <dbReference type="NCBI Taxonomy" id="85698"/>
    <lineage>
        <taxon>Bacteria</taxon>
        <taxon>Pseudomonadati</taxon>
        <taxon>Pseudomonadota</taxon>
        <taxon>Betaproteobacteria</taxon>
        <taxon>Burkholderiales</taxon>
        <taxon>Alcaligenaceae</taxon>
        <taxon>Achromobacter</taxon>
    </lineage>
</organism>
<evidence type="ECO:0000313" key="2">
    <source>
        <dbReference type="EMBL" id="MCZ8403086.1"/>
    </source>
</evidence>
<accession>A0A0D6H4U9</accession>
<name>A0A0D6H4U9_ALCXX</name>
<gene>
    <name evidence="2" type="ORF">O9570_16655</name>
</gene>
<evidence type="ECO:0000256" key="1">
    <source>
        <dbReference type="SAM" id="Phobius"/>
    </source>
</evidence>
<keyword evidence="1" id="KW-1133">Transmembrane helix</keyword>
<dbReference type="Proteomes" id="UP001141992">
    <property type="component" value="Unassembled WGS sequence"/>
</dbReference>
<sequence length="91" mass="10043">MAYFLTQVLEPRLWILTLAVLLALRCVPLRGWRGIAATGFTAGMVFDTIQFRVGPPRLWDNMVLDSMLAALCIAVVLQLALSAAARLRTRG</sequence>
<feature type="transmembrane region" description="Helical" evidence="1">
    <location>
        <begin position="66"/>
        <end position="85"/>
    </location>
</feature>
<dbReference type="EMBL" id="JAPZVI010000012">
    <property type="protein sequence ID" value="MCZ8403086.1"/>
    <property type="molecule type" value="Genomic_DNA"/>
</dbReference>
<dbReference type="GeneID" id="75276062"/>
<keyword evidence="1" id="KW-0472">Membrane</keyword>
<dbReference type="RefSeq" id="WP_024068416.1">
    <property type="nucleotide sequence ID" value="NZ_CP014028.1"/>
</dbReference>
<evidence type="ECO:0000313" key="3">
    <source>
        <dbReference type="Proteomes" id="UP001141992"/>
    </source>
</evidence>
<proteinExistence type="predicted"/>
<dbReference type="KEGG" id="axx:ERS451415_02090"/>
<keyword evidence="1" id="KW-0812">Transmembrane</keyword>
<reference evidence="2" key="1">
    <citation type="submission" date="2022-12" db="EMBL/GenBank/DDBJ databases">
        <authorList>
            <person name="Voronina O.L."/>
            <person name="Kunda M.S."/>
            <person name="Ryzhova N."/>
            <person name="Aksenova E.I."/>
        </authorList>
    </citation>
    <scope>NUCLEOTIDE SEQUENCE</scope>
    <source>
        <strain evidence="2">SCCH136:Ach223948</strain>
    </source>
</reference>
<dbReference type="AlphaFoldDB" id="A0A0D6H4U9"/>